<keyword evidence="2" id="KW-0808">Transferase</keyword>
<reference evidence="3" key="1">
    <citation type="journal article" date="2017" name="bioRxiv">
        <title>Comparative analysis of the genomes of Stylophora pistillata and Acropora digitifera provides evidence for extensive differences between species of corals.</title>
        <authorList>
            <person name="Voolstra C.R."/>
            <person name="Li Y."/>
            <person name="Liew Y.J."/>
            <person name="Baumgarten S."/>
            <person name="Zoccola D."/>
            <person name="Flot J.-F."/>
            <person name="Tambutte S."/>
            <person name="Allemand D."/>
            <person name="Aranda M."/>
        </authorList>
    </citation>
    <scope>NUCLEOTIDE SEQUENCE [LARGE SCALE GENOMIC DNA]</scope>
</reference>
<dbReference type="GO" id="GO:0003964">
    <property type="term" value="F:RNA-directed DNA polymerase activity"/>
    <property type="evidence" value="ECO:0007669"/>
    <property type="project" value="UniProtKB-KW"/>
</dbReference>
<dbReference type="InterPro" id="IPR000477">
    <property type="entry name" value="RT_dom"/>
</dbReference>
<keyword evidence="2" id="KW-0548">Nucleotidyltransferase</keyword>
<evidence type="ECO:0000313" key="3">
    <source>
        <dbReference type="Proteomes" id="UP000225706"/>
    </source>
</evidence>
<name>A0A2B4R2F0_STYPI</name>
<comment type="caution">
    <text evidence="2">The sequence shown here is derived from an EMBL/GenBank/DDBJ whole genome shotgun (WGS) entry which is preliminary data.</text>
</comment>
<evidence type="ECO:0000259" key="1">
    <source>
        <dbReference type="PROSITE" id="PS50878"/>
    </source>
</evidence>
<keyword evidence="2" id="KW-0695">RNA-directed DNA polymerase</keyword>
<gene>
    <name evidence="2" type="primary">jockey\pol</name>
    <name evidence="2" type="ORF">AWC38_SpisGene23505</name>
</gene>
<keyword evidence="3" id="KW-1185">Reference proteome</keyword>
<evidence type="ECO:0000313" key="2">
    <source>
        <dbReference type="EMBL" id="PFX12524.1"/>
    </source>
</evidence>
<dbReference type="Pfam" id="PF00078">
    <property type="entry name" value="RVT_1"/>
    <property type="match status" value="1"/>
</dbReference>
<dbReference type="AlphaFoldDB" id="A0A2B4R2F0"/>
<dbReference type="Proteomes" id="UP000225706">
    <property type="component" value="Unassembled WGS sequence"/>
</dbReference>
<accession>A0A2B4R2F0</accession>
<sequence>MLKMAQRQGDPNLWAEYRELRNRVTREEPSPVGVSKRSFHGAVVSEDKDDWRQAIARKHVVGVVFVDFRKAFDAIPKTSESYCSWGLMVLDKDYLSGRTQVKTINGCQSQAMQVTFGLPQGTVLGPTLFAIFCNYLPNITEGIDGDPQLHMYADDTTVYVSAPTYDLVPSKLHEVLAGLYTWCCENCLTPHPTKLNEVLARLYTWCYKNCLTPHPTKLNEVLARLYTWCCENCLTPHPTKTEYMLLGGREQFTGPKQAIKMGDYAMEVVVSTRCLGVQIDNALKWDHHVSELAKSYTQKLSSIYLNPCISYLNRQELISILRLFCRL</sequence>
<dbReference type="PROSITE" id="PS50878">
    <property type="entry name" value="RT_POL"/>
    <property type="match status" value="1"/>
</dbReference>
<dbReference type="STRING" id="50429.A0A2B4R2F0"/>
<protein>
    <submittedName>
        <fullName evidence="2">RNA-directed DNA polymerase from mobile element jockey</fullName>
    </submittedName>
</protein>
<dbReference type="PANTHER" id="PTHR33332">
    <property type="entry name" value="REVERSE TRANSCRIPTASE DOMAIN-CONTAINING PROTEIN"/>
    <property type="match status" value="1"/>
</dbReference>
<feature type="domain" description="Reverse transcriptase" evidence="1">
    <location>
        <begin position="1"/>
        <end position="210"/>
    </location>
</feature>
<dbReference type="EMBL" id="LSMT01001318">
    <property type="protein sequence ID" value="PFX12524.1"/>
    <property type="molecule type" value="Genomic_DNA"/>
</dbReference>
<organism evidence="2 3">
    <name type="scientific">Stylophora pistillata</name>
    <name type="common">Smooth cauliflower coral</name>
    <dbReference type="NCBI Taxonomy" id="50429"/>
    <lineage>
        <taxon>Eukaryota</taxon>
        <taxon>Metazoa</taxon>
        <taxon>Cnidaria</taxon>
        <taxon>Anthozoa</taxon>
        <taxon>Hexacorallia</taxon>
        <taxon>Scleractinia</taxon>
        <taxon>Astrocoeniina</taxon>
        <taxon>Pocilloporidae</taxon>
        <taxon>Stylophora</taxon>
    </lineage>
</organism>
<proteinExistence type="predicted"/>